<evidence type="ECO:0000313" key="2">
    <source>
        <dbReference type="Proteomes" id="UP000284998"/>
    </source>
</evidence>
<dbReference type="EMBL" id="QRJS01000040">
    <property type="protein sequence ID" value="RHH41135.1"/>
    <property type="molecule type" value="Genomic_DNA"/>
</dbReference>
<reference evidence="1 2" key="1">
    <citation type="submission" date="2018-08" db="EMBL/GenBank/DDBJ databases">
        <title>A genome reference for cultivated species of the human gut microbiota.</title>
        <authorList>
            <person name="Zou Y."/>
            <person name="Xue W."/>
            <person name="Luo G."/>
        </authorList>
    </citation>
    <scope>NUCLEOTIDE SEQUENCE [LARGE SCALE GENOMIC DNA]</scope>
    <source>
        <strain evidence="1 2">AM17-44</strain>
    </source>
</reference>
<name>A0A414WT39_9BACT</name>
<gene>
    <name evidence="1" type="ORF">DW204_12685</name>
</gene>
<accession>A0A414WT39</accession>
<dbReference type="Proteomes" id="UP000284998">
    <property type="component" value="Unassembled WGS sequence"/>
</dbReference>
<comment type="caution">
    <text evidence="1">The sequence shown here is derived from an EMBL/GenBank/DDBJ whole genome shotgun (WGS) entry which is preliminary data.</text>
</comment>
<protein>
    <submittedName>
        <fullName evidence="1">Lysozyme</fullName>
    </submittedName>
</protein>
<proteinExistence type="predicted"/>
<organism evidence="1 2">
    <name type="scientific">Phocaeicola plebeius</name>
    <dbReference type="NCBI Taxonomy" id="310297"/>
    <lineage>
        <taxon>Bacteria</taxon>
        <taxon>Pseudomonadati</taxon>
        <taxon>Bacteroidota</taxon>
        <taxon>Bacteroidia</taxon>
        <taxon>Bacteroidales</taxon>
        <taxon>Bacteroidaceae</taxon>
        <taxon>Phocaeicola</taxon>
    </lineage>
</organism>
<sequence>MGHGTLLGYGKHLKSRLLKKMEAGGRDIYKEYISYCHYKGRKIRSIERRRKMEFLLLHEK</sequence>
<dbReference type="AlphaFoldDB" id="A0A414WT39"/>
<evidence type="ECO:0000313" key="1">
    <source>
        <dbReference type="EMBL" id="RHH41135.1"/>
    </source>
</evidence>